<name>A0A7T8QTP8_CALRO</name>
<gene>
    <name evidence="1" type="ORF">FKW44_007646</name>
</gene>
<accession>A0A7T8QTP8</accession>
<sequence length="55" mass="6084">IIEDSKLQEFLISAAARSTAFALKIMILGGGSWDNASKLVKYFPTNSLHYPRPSE</sequence>
<organism evidence="1 2">
    <name type="scientific">Caligus rogercresseyi</name>
    <name type="common">Sea louse</name>
    <dbReference type="NCBI Taxonomy" id="217165"/>
    <lineage>
        <taxon>Eukaryota</taxon>
        <taxon>Metazoa</taxon>
        <taxon>Ecdysozoa</taxon>
        <taxon>Arthropoda</taxon>
        <taxon>Crustacea</taxon>
        <taxon>Multicrustacea</taxon>
        <taxon>Hexanauplia</taxon>
        <taxon>Copepoda</taxon>
        <taxon>Siphonostomatoida</taxon>
        <taxon>Caligidae</taxon>
        <taxon>Caligus</taxon>
    </lineage>
</organism>
<proteinExistence type="predicted"/>
<keyword evidence="2" id="KW-1185">Reference proteome</keyword>
<protein>
    <submittedName>
        <fullName evidence="1">Uncharacterized protein</fullName>
    </submittedName>
</protein>
<dbReference type="AlphaFoldDB" id="A0A7T8QTP8"/>
<evidence type="ECO:0000313" key="1">
    <source>
        <dbReference type="EMBL" id="QQP54723.1"/>
    </source>
</evidence>
<feature type="non-terminal residue" evidence="1">
    <location>
        <position position="1"/>
    </location>
</feature>
<dbReference type="Proteomes" id="UP000595437">
    <property type="component" value="Chromosome 5"/>
</dbReference>
<evidence type="ECO:0000313" key="2">
    <source>
        <dbReference type="Proteomes" id="UP000595437"/>
    </source>
</evidence>
<reference evidence="2" key="1">
    <citation type="submission" date="2021-01" db="EMBL/GenBank/DDBJ databases">
        <title>Caligus Genome Assembly.</title>
        <authorList>
            <person name="Gallardo-Escarate C."/>
        </authorList>
    </citation>
    <scope>NUCLEOTIDE SEQUENCE [LARGE SCALE GENOMIC DNA]</scope>
</reference>
<dbReference type="EMBL" id="CP045894">
    <property type="protein sequence ID" value="QQP54723.1"/>
    <property type="molecule type" value="Genomic_DNA"/>
</dbReference>